<name>A0A413TUQ9_9FIRM</name>
<evidence type="ECO:0000313" key="3">
    <source>
        <dbReference type="Proteomes" id="UP000285290"/>
    </source>
</evidence>
<dbReference type="EMBL" id="QSFZ01000025">
    <property type="protein sequence ID" value="RHA88445.1"/>
    <property type="molecule type" value="Genomic_DNA"/>
</dbReference>
<sequence>MREVSIDGNILNIGGTKITVKYPIKQVESISGKYVVLLKIPRVELGAEELNNILCYNENGEMCWRISDKLPSNIVSKEQIPYVAIQIMNGKLYATDFWGRKFNVDVENGNLMDVKIVR</sequence>
<dbReference type="Pfam" id="PF25857">
    <property type="entry name" value="DUF7957"/>
    <property type="match status" value="1"/>
</dbReference>
<accession>A0A413TUQ9</accession>
<dbReference type="EMBL" id="QSKC01000058">
    <property type="protein sequence ID" value="RHE27872.1"/>
    <property type="molecule type" value="Genomic_DNA"/>
</dbReference>
<comment type="caution">
    <text evidence="1">The sequence shown here is derived from an EMBL/GenBank/DDBJ whole genome shotgun (WGS) entry which is preliminary data.</text>
</comment>
<protein>
    <submittedName>
        <fullName evidence="1">Uncharacterized protein</fullName>
    </submittedName>
</protein>
<evidence type="ECO:0000313" key="2">
    <source>
        <dbReference type="EMBL" id="RHE27872.1"/>
    </source>
</evidence>
<dbReference type="InterPro" id="IPR058263">
    <property type="entry name" value="DUF7957"/>
</dbReference>
<organism evidence="1 4">
    <name type="scientific">Agathobacter rectalis</name>
    <dbReference type="NCBI Taxonomy" id="39491"/>
    <lineage>
        <taxon>Bacteria</taxon>
        <taxon>Bacillati</taxon>
        <taxon>Bacillota</taxon>
        <taxon>Clostridia</taxon>
        <taxon>Lachnospirales</taxon>
        <taxon>Lachnospiraceae</taxon>
        <taxon>Agathobacter</taxon>
    </lineage>
</organism>
<dbReference type="AlphaFoldDB" id="A0A413TUQ9"/>
<dbReference type="RefSeq" id="WP_117842365.1">
    <property type="nucleotide sequence ID" value="NZ_QRWI01000016.1"/>
</dbReference>
<dbReference type="Proteomes" id="UP000285290">
    <property type="component" value="Unassembled WGS sequence"/>
</dbReference>
<reference evidence="3 4" key="1">
    <citation type="submission" date="2018-08" db="EMBL/GenBank/DDBJ databases">
        <title>A genome reference for cultivated species of the human gut microbiota.</title>
        <authorList>
            <person name="Zou Y."/>
            <person name="Xue W."/>
            <person name="Luo G."/>
        </authorList>
    </citation>
    <scope>NUCLEOTIDE SEQUENCE [LARGE SCALE GENOMIC DNA]</scope>
    <source>
        <strain evidence="2 3">AM29-10</strain>
        <strain evidence="1 4">AM42-17AT</strain>
    </source>
</reference>
<evidence type="ECO:0000313" key="1">
    <source>
        <dbReference type="EMBL" id="RHA88445.1"/>
    </source>
</evidence>
<gene>
    <name evidence="2" type="ORF">DW753_15510</name>
    <name evidence="1" type="ORF">DW912_15540</name>
</gene>
<evidence type="ECO:0000313" key="4">
    <source>
        <dbReference type="Proteomes" id="UP000286220"/>
    </source>
</evidence>
<dbReference type="Proteomes" id="UP000286220">
    <property type="component" value="Unassembled WGS sequence"/>
</dbReference>
<proteinExistence type="predicted"/>